<gene>
    <name evidence="12" type="ORF">CQW23_22716</name>
</gene>
<dbReference type="PANTHER" id="PTHR23155">
    <property type="entry name" value="DISEASE RESISTANCE PROTEIN RP"/>
    <property type="match status" value="1"/>
</dbReference>
<dbReference type="GO" id="GO:0051607">
    <property type="term" value="P:defense response to virus"/>
    <property type="evidence" value="ECO:0007669"/>
    <property type="project" value="UniProtKB-ARBA"/>
</dbReference>
<keyword evidence="3" id="KW-0433">Leucine-rich repeat</keyword>
<feature type="domain" description="Disease resistance protein winged helix" evidence="11">
    <location>
        <begin position="364"/>
        <end position="433"/>
    </location>
</feature>
<evidence type="ECO:0000256" key="1">
    <source>
        <dbReference type="ARBA" id="ARBA00004170"/>
    </source>
</evidence>
<dbReference type="InterPro" id="IPR038005">
    <property type="entry name" value="RX-like_CC"/>
</dbReference>
<name>A0A2G2W1R3_CAPBA</name>
<accession>A0A2G2W1R3</accession>
<dbReference type="GO" id="GO:0005524">
    <property type="term" value="F:ATP binding"/>
    <property type="evidence" value="ECO:0007669"/>
    <property type="project" value="UniProtKB-KW"/>
</dbReference>
<dbReference type="Proteomes" id="UP000224567">
    <property type="component" value="Unassembled WGS sequence"/>
</dbReference>
<keyword evidence="8" id="KW-0175">Coiled coil</keyword>
<dbReference type="OrthoDB" id="1248506at2759"/>
<evidence type="ECO:0000256" key="5">
    <source>
        <dbReference type="ARBA" id="ARBA00022741"/>
    </source>
</evidence>
<dbReference type="InterPro" id="IPR044974">
    <property type="entry name" value="Disease_R_plants"/>
</dbReference>
<dbReference type="Gene3D" id="1.10.8.430">
    <property type="entry name" value="Helical domain of apoptotic protease-activating factors"/>
    <property type="match status" value="1"/>
</dbReference>
<reference evidence="12 13" key="1">
    <citation type="journal article" date="2017" name="Genome Biol.">
        <title>New reference genome sequences of hot pepper reveal the massive evolution of plant disease-resistance genes by retroduplication.</title>
        <authorList>
            <person name="Kim S."/>
            <person name="Park J."/>
            <person name="Yeom S.I."/>
            <person name="Kim Y.M."/>
            <person name="Seo E."/>
            <person name="Kim K.T."/>
            <person name="Kim M.S."/>
            <person name="Lee J.M."/>
            <person name="Cheong K."/>
            <person name="Shin H.S."/>
            <person name="Kim S.B."/>
            <person name="Han K."/>
            <person name="Lee J."/>
            <person name="Park M."/>
            <person name="Lee H.A."/>
            <person name="Lee H.Y."/>
            <person name="Lee Y."/>
            <person name="Oh S."/>
            <person name="Lee J.H."/>
            <person name="Choi E."/>
            <person name="Choi E."/>
            <person name="Lee S.E."/>
            <person name="Jeon J."/>
            <person name="Kim H."/>
            <person name="Choi G."/>
            <person name="Song H."/>
            <person name="Lee J."/>
            <person name="Lee S.C."/>
            <person name="Kwon J.K."/>
            <person name="Lee H.Y."/>
            <person name="Koo N."/>
            <person name="Hong Y."/>
            <person name="Kim R.W."/>
            <person name="Kang W.H."/>
            <person name="Huh J.H."/>
            <person name="Kang B.C."/>
            <person name="Yang T.J."/>
            <person name="Lee Y.H."/>
            <person name="Bennetzen J.L."/>
            <person name="Choi D."/>
        </authorList>
    </citation>
    <scope>NUCLEOTIDE SEQUENCE [LARGE SCALE GENOMIC DNA]</scope>
    <source>
        <strain evidence="13">cv. PBC81</strain>
    </source>
</reference>
<evidence type="ECO:0000256" key="6">
    <source>
        <dbReference type="ARBA" id="ARBA00022821"/>
    </source>
</evidence>
<dbReference type="Pfam" id="PF00931">
    <property type="entry name" value="NB-ARC"/>
    <property type="match status" value="1"/>
</dbReference>
<dbReference type="Gene3D" id="3.80.10.10">
    <property type="entry name" value="Ribonuclease Inhibitor"/>
    <property type="match status" value="1"/>
</dbReference>
<dbReference type="PANTHER" id="PTHR23155:SF1228">
    <property type="entry name" value="NB-ARC DOMAIN CONTAINING PROTEIN, EXPRESSED"/>
    <property type="match status" value="1"/>
</dbReference>
<keyword evidence="5" id="KW-0547">Nucleotide-binding</keyword>
<dbReference type="InterPro" id="IPR032675">
    <property type="entry name" value="LRR_dom_sf"/>
</dbReference>
<evidence type="ECO:0000256" key="7">
    <source>
        <dbReference type="ARBA" id="ARBA00022840"/>
    </source>
</evidence>
<dbReference type="CDD" id="cd14798">
    <property type="entry name" value="RX-CC_like"/>
    <property type="match status" value="1"/>
</dbReference>
<dbReference type="GO" id="GO:0098542">
    <property type="term" value="P:defense response to other organism"/>
    <property type="evidence" value="ECO:0007669"/>
    <property type="project" value="TreeGrafter"/>
</dbReference>
<dbReference type="GO" id="GO:0043531">
    <property type="term" value="F:ADP binding"/>
    <property type="evidence" value="ECO:0007669"/>
    <property type="project" value="InterPro"/>
</dbReference>
<dbReference type="SUPFAM" id="SSF52058">
    <property type="entry name" value="L domain-like"/>
    <property type="match status" value="1"/>
</dbReference>
<evidence type="ECO:0000256" key="3">
    <source>
        <dbReference type="ARBA" id="ARBA00022614"/>
    </source>
</evidence>
<comment type="similarity">
    <text evidence="2">Belongs to the disease resistance NB-LRR family.</text>
</comment>
<evidence type="ECO:0000313" key="12">
    <source>
        <dbReference type="EMBL" id="PHT39143.1"/>
    </source>
</evidence>
<evidence type="ECO:0000256" key="4">
    <source>
        <dbReference type="ARBA" id="ARBA00022737"/>
    </source>
</evidence>
<protein>
    <submittedName>
        <fullName evidence="12">Uncharacterized protein</fullName>
    </submittedName>
</protein>
<dbReference type="GO" id="GO:0016020">
    <property type="term" value="C:membrane"/>
    <property type="evidence" value="ECO:0007669"/>
    <property type="project" value="UniProtKB-SubCell"/>
</dbReference>
<dbReference type="Pfam" id="PF23559">
    <property type="entry name" value="WHD_DRP"/>
    <property type="match status" value="1"/>
</dbReference>
<evidence type="ECO:0000256" key="2">
    <source>
        <dbReference type="ARBA" id="ARBA00008894"/>
    </source>
</evidence>
<organism evidence="12 13">
    <name type="scientific">Capsicum baccatum</name>
    <name type="common">Peruvian pepper</name>
    <dbReference type="NCBI Taxonomy" id="33114"/>
    <lineage>
        <taxon>Eukaryota</taxon>
        <taxon>Viridiplantae</taxon>
        <taxon>Streptophyta</taxon>
        <taxon>Embryophyta</taxon>
        <taxon>Tracheophyta</taxon>
        <taxon>Spermatophyta</taxon>
        <taxon>Magnoliopsida</taxon>
        <taxon>eudicotyledons</taxon>
        <taxon>Gunneridae</taxon>
        <taxon>Pentapetalae</taxon>
        <taxon>asterids</taxon>
        <taxon>lamiids</taxon>
        <taxon>Solanales</taxon>
        <taxon>Solanaceae</taxon>
        <taxon>Solanoideae</taxon>
        <taxon>Capsiceae</taxon>
        <taxon>Capsicum</taxon>
    </lineage>
</organism>
<dbReference type="AlphaFoldDB" id="A0A2G2W1R3"/>
<comment type="subcellular location">
    <subcellularLocation>
        <location evidence="1">Membrane</location>
        <topology evidence="1">Peripheral membrane protein</topology>
    </subcellularLocation>
</comment>
<evidence type="ECO:0000313" key="13">
    <source>
        <dbReference type="Proteomes" id="UP000224567"/>
    </source>
</evidence>
<dbReference type="FunFam" id="3.40.50.300:FF:001091">
    <property type="entry name" value="Probable disease resistance protein At1g61300"/>
    <property type="match status" value="1"/>
</dbReference>
<dbReference type="InterPro" id="IPR042197">
    <property type="entry name" value="Apaf_helical"/>
</dbReference>
<sequence length="829" mass="95583">MKPHICVIEKEFSSLTSTFREHEVLKDLQRSIINLAYEAEVAIDSILVQHNVLWHLFFSLPTIIKEIKHINAEVNKMWSENLSLKSCHVVDPSEHLPTQHSNPVNDEEMVGFEIAAEKLIQYLTRGTSEQDVIPIVGMGGQGKTTIARKLYNDNIIVSHFDVRAWCIVSQRYNRRGILQEIFSQVTGSKDNGDEVGELAHKLKKSLTGKRYLIVLDDMWDCMAWDELRLCFPDGNRSRIVITTRLEKVSTHVMNHTDPYFLPFLTPEESSQLLQKKVFPREGFPPELEDVSLAVAKRCKGLPLVVVLVAGIIKKKKMKEYWWHEVKKSLLSYLDESEGYGLSTMKLSYDNLPDYLRPCLLYMGMFPEDARIPVSKLINLWIAEGFVQNIDSGISMEEAAEGYLMDLVRSNVVMASRRRYNGKVKYCQVHDVVLHFCLRKSREEKFMLPVKGHYIQFQPFDWMGSRVVFSFSEELNKFATLGFNTRMPFHHHLRSLITTNRGRFYNWNPFPQVSEVRLLKVLDLSSLDVENLSSATLKPLIHLKYLSARTYRFHFHPESHLPHLETLIVHGLSLLPASFWEMEKLRHVDLTLAEFDLKNNKQRIFEESSKLENLRIFKKVEFSIYQADSANVLFQRIPNLQELNITFVGDLYSPGIRVKLEHLTQLQILHLSVKFSKVEPELLLPSKLRKLELSSARIGSMISVIAGLPNLEYLQLTDLHFIQSKKWCLGVAFHNLKFLKLAWLDISEWEASEDSFPQLEALVIKGCDKLKAIPFSFVDISTLQQIKLLNCMNKSLEASAVKIKEEVSNIEGCDRIDISIGDKWGNLKHL</sequence>
<evidence type="ECO:0000259" key="10">
    <source>
        <dbReference type="Pfam" id="PF00931"/>
    </source>
</evidence>
<dbReference type="InterPro" id="IPR036388">
    <property type="entry name" value="WH-like_DNA-bd_sf"/>
</dbReference>
<keyword evidence="6" id="KW-0611">Plant defense</keyword>
<dbReference type="Gene3D" id="1.10.10.10">
    <property type="entry name" value="Winged helix-like DNA-binding domain superfamily/Winged helix DNA-binding domain"/>
    <property type="match status" value="1"/>
</dbReference>
<proteinExistence type="inferred from homology"/>
<reference evidence="13" key="2">
    <citation type="journal article" date="2017" name="J. Anim. Genet.">
        <title>Multiple reference genome sequences of hot pepper reveal the massive evolution of plant disease resistance genes by retroduplication.</title>
        <authorList>
            <person name="Kim S."/>
            <person name="Park J."/>
            <person name="Yeom S.-I."/>
            <person name="Kim Y.-M."/>
            <person name="Seo E."/>
            <person name="Kim K.-T."/>
            <person name="Kim M.-S."/>
            <person name="Lee J.M."/>
            <person name="Cheong K."/>
            <person name="Shin H.-S."/>
            <person name="Kim S.-B."/>
            <person name="Han K."/>
            <person name="Lee J."/>
            <person name="Park M."/>
            <person name="Lee H.-A."/>
            <person name="Lee H.-Y."/>
            <person name="Lee Y."/>
            <person name="Oh S."/>
            <person name="Lee J.H."/>
            <person name="Choi E."/>
            <person name="Choi E."/>
            <person name="Lee S.E."/>
            <person name="Jeon J."/>
            <person name="Kim H."/>
            <person name="Choi G."/>
            <person name="Song H."/>
            <person name="Lee J."/>
            <person name="Lee S.-C."/>
            <person name="Kwon J.-K."/>
            <person name="Lee H.-Y."/>
            <person name="Koo N."/>
            <person name="Hong Y."/>
            <person name="Kim R.W."/>
            <person name="Kang W.-H."/>
            <person name="Huh J.H."/>
            <person name="Kang B.-C."/>
            <person name="Yang T.-J."/>
            <person name="Lee Y.-H."/>
            <person name="Bennetzen J.L."/>
            <person name="Choi D."/>
        </authorList>
    </citation>
    <scope>NUCLEOTIDE SEQUENCE [LARGE SCALE GENOMIC DNA]</scope>
    <source>
        <strain evidence="13">cv. PBC81</strain>
    </source>
</reference>
<keyword evidence="4" id="KW-0677">Repeat</keyword>
<evidence type="ECO:0000256" key="9">
    <source>
        <dbReference type="ARBA" id="ARBA00023136"/>
    </source>
</evidence>
<keyword evidence="9" id="KW-0472">Membrane</keyword>
<dbReference type="FunFam" id="1.10.10.10:FF:000322">
    <property type="entry name" value="Probable disease resistance protein At1g63360"/>
    <property type="match status" value="1"/>
</dbReference>
<comment type="caution">
    <text evidence="12">The sequence shown here is derived from an EMBL/GenBank/DDBJ whole genome shotgun (WGS) entry which is preliminary data.</text>
</comment>
<evidence type="ECO:0000256" key="8">
    <source>
        <dbReference type="ARBA" id="ARBA00023054"/>
    </source>
</evidence>
<dbReference type="SUPFAM" id="SSF52540">
    <property type="entry name" value="P-loop containing nucleoside triphosphate hydrolases"/>
    <property type="match status" value="1"/>
</dbReference>
<dbReference type="Gene3D" id="3.40.50.300">
    <property type="entry name" value="P-loop containing nucleotide triphosphate hydrolases"/>
    <property type="match status" value="1"/>
</dbReference>
<dbReference type="InterPro" id="IPR058922">
    <property type="entry name" value="WHD_DRP"/>
</dbReference>
<dbReference type="PRINTS" id="PR00364">
    <property type="entry name" value="DISEASERSIST"/>
</dbReference>
<keyword evidence="13" id="KW-1185">Reference proteome</keyword>
<dbReference type="InterPro" id="IPR027417">
    <property type="entry name" value="P-loop_NTPase"/>
</dbReference>
<dbReference type="InterPro" id="IPR002182">
    <property type="entry name" value="NB-ARC"/>
</dbReference>
<keyword evidence="7" id="KW-0067">ATP-binding</keyword>
<dbReference type="EMBL" id="MLFT02000009">
    <property type="protein sequence ID" value="PHT39143.1"/>
    <property type="molecule type" value="Genomic_DNA"/>
</dbReference>
<evidence type="ECO:0000259" key="11">
    <source>
        <dbReference type="Pfam" id="PF23559"/>
    </source>
</evidence>
<feature type="domain" description="NB-ARC" evidence="10">
    <location>
        <begin position="115"/>
        <end position="281"/>
    </location>
</feature>